<dbReference type="SUPFAM" id="SSF47413">
    <property type="entry name" value="lambda repressor-like DNA-binding domains"/>
    <property type="match status" value="1"/>
</dbReference>
<dbReference type="Gene3D" id="1.10.260.40">
    <property type="entry name" value="lambda repressor-like DNA-binding domains"/>
    <property type="match status" value="1"/>
</dbReference>
<dbReference type="GO" id="GO:0003677">
    <property type="term" value="F:DNA binding"/>
    <property type="evidence" value="ECO:0007669"/>
    <property type="project" value="InterPro"/>
</dbReference>
<dbReference type="InterPro" id="IPR010982">
    <property type="entry name" value="Lambda_DNA-bd_dom_sf"/>
</dbReference>
<proteinExistence type="predicted"/>
<dbReference type="AlphaFoldDB" id="A0A9C9TGH4"/>
<gene>
    <name evidence="2" type="ORF">ENH89_09005</name>
</gene>
<protein>
    <submittedName>
        <fullName evidence="2">XRE family transcriptional regulator</fullName>
    </submittedName>
</protein>
<sequence>MMDKRQRSRLFRERLASAMTSAAMSKSALARATGADRSTVSLILSSDEGRLPNAQFAAECATALGVSCDWLLGLTDRRERSADVLQVAMRIEEAARAPSDKSIYRWHEEARGYKIRHVPATLPDMLKSESVLRFEYGDFLGRTSDQAIADMRDRLAYLRAPDTDYEIAMPIDALESFAAGEGYWRGLPSAERRAQLERLARLTEELYPSLRLYLFDRKKVFSAPVTIFGPLQAAVYVGRFYLAFRERRQVMELTRHFDGLVREADFEARHTPRFIEDLVVPE</sequence>
<dbReference type="SMART" id="SM00530">
    <property type="entry name" value="HTH_XRE"/>
    <property type="match status" value="1"/>
</dbReference>
<reference evidence="2" key="1">
    <citation type="journal article" date="2020" name="mSystems">
        <title>Genome- and Community-Level Interaction Insights into Carbon Utilization and Element Cycling Functions of Hydrothermarchaeota in Hydrothermal Sediment.</title>
        <authorList>
            <person name="Zhou Z."/>
            <person name="Liu Y."/>
            <person name="Xu W."/>
            <person name="Pan J."/>
            <person name="Luo Z.H."/>
            <person name="Li M."/>
        </authorList>
    </citation>
    <scope>NUCLEOTIDE SEQUENCE</scope>
    <source>
        <strain evidence="2">HyVt-347</strain>
    </source>
</reference>
<name>A0A9C9TGH4_9HYPH</name>
<dbReference type="Proteomes" id="UP000885680">
    <property type="component" value="Unassembled WGS sequence"/>
</dbReference>
<dbReference type="EMBL" id="DRGN01000127">
    <property type="protein sequence ID" value="HEU00480.1"/>
    <property type="molecule type" value="Genomic_DNA"/>
</dbReference>
<comment type="caution">
    <text evidence="2">The sequence shown here is derived from an EMBL/GenBank/DDBJ whole genome shotgun (WGS) entry which is preliminary data.</text>
</comment>
<dbReference type="InterPro" id="IPR001387">
    <property type="entry name" value="Cro/C1-type_HTH"/>
</dbReference>
<evidence type="ECO:0000313" key="3">
    <source>
        <dbReference type="Proteomes" id="UP000885680"/>
    </source>
</evidence>
<feature type="domain" description="HTH cro/C1-type" evidence="1">
    <location>
        <begin position="14"/>
        <end position="71"/>
    </location>
</feature>
<evidence type="ECO:0000259" key="1">
    <source>
        <dbReference type="SMART" id="SM00530"/>
    </source>
</evidence>
<evidence type="ECO:0000313" key="2">
    <source>
        <dbReference type="EMBL" id="HEU00480.1"/>
    </source>
</evidence>
<dbReference type="CDD" id="cd00093">
    <property type="entry name" value="HTH_XRE"/>
    <property type="match status" value="1"/>
</dbReference>
<organism evidence="2 3">
    <name type="scientific">Aurantimonas coralicida</name>
    <dbReference type="NCBI Taxonomy" id="182270"/>
    <lineage>
        <taxon>Bacteria</taxon>
        <taxon>Pseudomonadati</taxon>
        <taxon>Pseudomonadota</taxon>
        <taxon>Alphaproteobacteria</taxon>
        <taxon>Hyphomicrobiales</taxon>
        <taxon>Aurantimonadaceae</taxon>
        <taxon>Aurantimonas</taxon>
    </lineage>
</organism>
<accession>A0A9C9TGH4</accession>